<dbReference type="Pfam" id="PF01638">
    <property type="entry name" value="HxlR"/>
    <property type="match status" value="1"/>
</dbReference>
<accession>A0A7W6GA79</accession>
<comment type="caution">
    <text evidence="5">The sequence shown here is derived from an EMBL/GenBank/DDBJ whole genome shotgun (WGS) entry which is preliminary data.</text>
</comment>
<evidence type="ECO:0000259" key="4">
    <source>
        <dbReference type="PROSITE" id="PS51118"/>
    </source>
</evidence>
<proteinExistence type="predicted"/>
<gene>
    <name evidence="5" type="ORF">GGR38_004827</name>
</gene>
<evidence type="ECO:0000256" key="2">
    <source>
        <dbReference type="ARBA" id="ARBA00023125"/>
    </source>
</evidence>
<evidence type="ECO:0000256" key="1">
    <source>
        <dbReference type="ARBA" id="ARBA00023015"/>
    </source>
</evidence>
<dbReference type="SUPFAM" id="SSF46785">
    <property type="entry name" value="Winged helix' DNA-binding domain"/>
    <property type="match status" value="1"/>
</dbReference>
<organism evidence="5 6">
    <name type="scientific">Novosphingobium sediminicola</name>
    <dbReference type="NCBI Taxonomy" id="563162"/>
    <lineage>
        <taxon>Bacteria</taxon>
        <taxon>Pseudomonadati</taxon>
        <taxon>Pseudomonadota</taxon>
        <taxon>Alphaproteobacteria</taxon>
        <taxon>Sphingomonadales</taxon>
        <taxon>Sphingomonadaceae</taxon>
        <taxon>Novosphingobium</taxon>
    </lineage>
</organism>
<keyword evidence="1" id="KW-0805">Transcription regulation</keyword>
<dbReference type="PANTHER" id="PTHR33204:SF29">
    <property type="entry name" value="TRANSCRIPTIONAL REGULATOR"/>
    <property type="match status" value="1"/>
</dbReference>
<sequence length="115" mass="12360">MAKDEALATAQAILAAKWSMQVLRVLAKGPARFSRIKAAVPAISANILTRRLRSLEEAGIIGLTSLPPPADRLVYVLTPLGEGVRPILLSIEQWASQFPQQATPGSEPANHPQED</sequence>
<dbReference type="AlphaFoldDB" id="A0A7W6GA79"/>
<dbReference type="InterPro" id="IPR002577">
    <property type="entry name" value="HTH_HxlR"/>
</dbReference>
<name>A0A7W6GA79_9SPHN</name>
<evidence type="ECO:0000256" key="3">
    <source>
        <dbReference type="ARBA" id="ARBA00023163"/>
    </source>
</evidence>
<dbReference type="Proteomes" id="UP000548867">
    <property type="component" value="Unassembled WGS sequence"/>
</dbReference>
<evidence type="ECO:0000313" key="6">
    <source>
        <dbReference type="Proteomes" id="UP000548867"/>
    </source>
</evidence>
<evidence type="ECO:0000313" key="5">
    <source>
        <dbReference type="EMBL" id="MBB3957852.1"/>
    </source>
</evidence>
<dbReference type="GO" id="GO:0003677">
    <property type="term" value="F:DNA binding"/>
    <property type="evidence" value="ECO:0007669"/>
    <property type="project" value="UniProtKB-KW"/>
</dbReference>
<dbReference type="InterPro" id="IPR036390">
    <property type="entry name" value="WH_DNA-bd_sf"/>
</dbReference>
<keyword evidence="2 5" id="KW-0238">DNA-binding</keyword>
<dbReference type="RefSeq" id="WP_183629473.1">
    <property type="nucleotide sequence ID" value="NZ_JACIDX010000042.1"/>
</dbReference>
<dbReference type="Gene3D" id="1.10.10.10">
    <property type="entry name" value="Winged helix-like DNA-binding domain superfamily/Winged helix DNA-binding domain"/>
    <property type="match status" value="1"/>
</dbReference>
<keyword evidence="6" id="KW-1185">Reference proteome</keyword>
<protein>
    <submittedName>
        <fullName evidence="5">DNA-binding HxlR family transcriptional regulator</fullName>
    </submittedName>
</protein>
<dbReference type="EMBL" id="JACIDX010000042">
    <property type="protein sequence ID" value="MBB3957852.1"/>
    <property type="molecule type" value="Genomic_DNA"/>
</dbReference>
<dbReference type="PROSITE" id="PS51118">
    <property type="entry name" value="HTH_HXLR"/>
    <property type="match status" value="1"/>
</dbReference>
<dbReference type="InterPro" id="IPR036388">
    <property type="entry name" value="WH-like_DNA-bd_sf"/>
</dbReference>
<reference evidence="5 6" key="1">
    <citation type="submission" date="2020-08" db="EMBL/GenBank/DDBJ databases">
        <title>Genomic Encyclopedia of Type Strains, Phase IV (KMG-IV): sequencing the most valuable type-strain genomes for metagenomic binning, comparative biology and taxonomic classification.</title>
        <authorList>
            <person name="Goeker M."/>
        </authorList>
    </citation>
    <scope>NUCLEOTIDE SEQUENCE [LARGE SCALE GENOMIC DNA]</scope>
    <source>
        <strain evidence="5 6">DSM 27057</strain>
    </source>
</reference>
<dbReference type="PANTHER" id="PTHR33204">
    <property type="entry name" value="TRANSCRIPTIONAL REGULATOR, MARR FAMILY"/>
    <property type="match status" value="1"/>
</dbReference>
<keyword evidence="3" id="KW-0804">Transcription</keyword>
<feature type="domain" description="HTH hxlR-type" evidence="4">
    <location>
        <begin position="5"/>
        <end position="103"/>
    </location>
</feature>